<gene>
    <name evidence="2" type="ORF">BTMF_LOCUS7618</name>
</gene>
<sequence length="98" mass="9649">MGGCIGSSSAPLPASASASASDLNPNSLGVSPAVPGPGACRFAHSRSSPGGDGLAAAFRIPDASGCAANQICLRQMRALAARRFRIAPVRACLGLPST</sequence>
<feature type="region of interest" description="Disordered" evidence="1">
    <location>
        <begin position="1"/>
        <end position="30"/>
    </location>
</feature>
<protein>
    <submittedName>
        <fullName evidence="4">Lipoprotein</fullName>
    </submittedName>
</protein>
<feature type="compositionally biased region" description="Low complexity" evidence="1">
    <location>
        <begin position="7"/>
        <end position="28"/>
    </location>
</feature>
<accession>A0A0R3QPD2</accession>
<evidence type="ECO:0000313" key="2">
    <source>
        <dbReference type="EMBL" id="VDO25203.1"/>
    </source>
</evidence>
<name>A0A0R3QPD2_9BILA</name>
<keyword evidence="3" id="KW-1185">Reference proteome</keyword>
<dbReference type="EMBL" id="UZAG01016018">
    <property type="protein sequence ID" value="VDO25203.1"/>
    <property type="molecule type" value="Genomic_DNA"/>
</dbReference>
<dbReference type="AlphaFoldDB" id="A0A0R3QPD2"/>
<reference evidence="4" key="1">
    <citation type="submission" date="2017-02" db="UniProtKB">
        <authorList>
            <consortium name="WormBaseParasite"/>
        </authorList>
    </citation>
    <scope>IDENTIFICATION</scope>
</reference>
<reference evidence="2 3" key="2">
    <citation type="submission" date="2018-11" db="EMBL/GenBank/DDBJ databases">
        <authorList>
            <consortium name="Pathogen Informatics"/>
        </authorList>
    </citation>
    <scope>NUCLEOTIDE SEQUENCE [LARGE SCALE GENOMIC DNA]</scope>
</reference>
<evidence type="ECO:0000313" key="4">
    <source>
        <dbReference type="WBParaSite" id="BTMF_0000956701-mRNA-1"/>
    </source>
</evidence>
<organism evidence="4">
    <name type="scientific">Brugia timori</name>
    <dbReference type="NCBI Taxonomy" id="42155"/>
    <lineage>
        <taxon>Eukaryota</taxon>
        <taxon>Metazoa</taxon>
        <taxon>Ecdysozoa</taxon>
        <taxon>Nematoda</taxon>
        <taxon>Chromadorea</taxon>
        <taxon>Rhabditida</taxon>
        <taxon>Spirurina</taxon>
        <taxon>Spiruromorpha</taxon>
        <taxon>Filarioidea</taxon>
        <taxon>Onchocercidae</taxon>
        <taxon>Brugia</taxon>
    </lineage>
</organism>
<dbReference type="Proteomes" id="UP000280834">
    <property type="component" value="Unassembled WGS sequence"/>
</dbReference>
<evidence type="ECO:0000256" key="1">
    <source>
        <dbReference type="SAM" id="MobiDB-lite"/>
    </source>
</evidence>
<proteinExistence type="predicted"/>
<evidence type="ECO:0000313" key="3">
    <source>
        <dbReference type="Proteomes" id="UP000280834"/>
    </source>
</evidence>
<dbReference type="WBParaSite" id="BTMF_0000956701-mRNA-1">
    <property type="protein sequence ID" value="BTMF_0000956701-mRNA-1"/>
    <property type="gene ID" value="BTMF_0000956701"/>
</dbReference>